<evidence type="ECO:0000313" key="4">
    <source>
        <dbReference type="Proteomes" id="UP000030671"/>
    </source>
</evidence>
<dbReference type="PANTHER" id="PTHR12794">
    <property type="entry name" value="GEMIN2"/>
    <property type="match status" value="1"/>
</dbReference>
<protein>
    <submittedName>
        <fullName evidence="3">Uncharacterized protein</fullName>
    </submittedName>
</protein>
<evidence type="ECO:0000256" key="2">
    <source>
        <dbReference type="SAM" id="MobiDB-lite"/>
    </source>
</evidence>
<dbReference type="PANTHER" id="PTHR12794:SF0">
    <property type="entry name" value="GEM-ASSOCIATED PROTEIN 2"/>
    <property type="match status" value="1"/>
</dbReference>
<dbReference type="Gene3D" id="1.20.58.1070">
    <property type="match status" value="1"/>
</dbReference>
<reference evidence="3 4" key="1">
    <citation type="journal article" date="2012" name="New Phytol.">
        <title>Insight into trade-off between wood decay and parasitism from the genome of a fungal forest pathogen.</title>
        <authorList>
            <person name="Olson A."/>
            <person name="Aerts A."/>
            <person name="Asiegbu F."/>
            <person name="Belbahri L."/>
            <person name="Bouzid O."/>
            <person name="Broberg A."/>
            <person name="Canback B."/>
            <person name="Coutinho P.M."/>
            <person name="Cullen D."/>
            <person name="Dalman K."/>
            <person name="Deflorio G."/>
            <person name="van Diepen L.T."/>
            <person name="Dunand C."/>
            <person name="Duplessis S."/>
            <person name="Durling M."/>
            <person name="Gonthier P."/>
            <person name="Grimwood J."/>
            <person name="Fossdal C.G."/>
            <person name="Hansson D."/>
            <person name="Henrissat B."/>
            <person name="Hietala A."/>
            <person name="Himmelstrand K."/>
            <person name="Hoffmeister D."/>
            <person name="Hogberg N."/>
            <person name="James T.Y."/>
            <person name="Karlsson M."/>
            <person name="Kohler A."/>
            <person name="Kues U."/>
            <person name="Lee Y.H."/>
            <person name="Lin Y.C."/>
            <person name="Lind M."/>
            <person name="Lindquist E."/>
            <person name="Lombard V."/>
            <person name="Lucas S."/>
            <person name="Lunden K."/>
            <person name="Morin E."/>
            <person name="Murat C."/>
            <person name="Park J."/>
            <person name="Raffaello T."/>
            <person name="Rouze P."/>
            <person name="Salamov A."/>
            <person name="Schmutz J."/>
            <person name="Solheim H."/>
            <person name="Stahlberg J."/>
            <person name="Velez H."/>
            <person name="de Vries R.P."/>
            <person name="Wiebenga A."/>
            <person name="Woodward S."/>
            <person name="Yakovlev I."/>
            <person name="Garbelotto M."/>
            <person name="Martin F."/>
            <person name="Grigoriev I.V."/>
            <person name="Stenlid J."/>
        </authorList>
    </citation>
    <scope>NUCLEOTIDE SEQUENCE [LARGE SCALE GENOMIC DNA]</scope>
    <source>
        <strain evidence="3 4">TC 32-1</strain>
    </source>
</reference>
<feature type="compositionally biased region" description="Polar residues" evidence="2">
    <location>
        <begin position="230"/>
        <end position="241"/>
    </location>
</feature>
<dbReference type="RefSeq" id="XP_009543505.1">
    <property type="nucleotide sequence ID" value="XM_009545210.1"/>
</dbReference>
<dbReference type="HOGENOM" id="CLU_061593_0_0_1"/>
<dbReference type="InterPro" id="IPR035426">
    <property type="entry name" value="Gemin2/Brr1"/>
</dbReference>
<accession>W4KD77</accession>
<gene>
    <name evidence="3" type="ORF">HETIRDRAFT_380979</name>
</gene>
<feature type="compositionally biased region" description="Basic and acidic residues" evidence="2">
    <location>
        <begin position="211"/>
        <end position="222"/>
    </location>
</feature>
<feature type="region of interest" description="Disordered" evidence="2">
    <location>
        <begin position="58"/>
        <end position="77"/>
    </location>
</feature>
<organism evidence="3 4">
    <name type="scientific">Heterobasidion irregulare (strain TC 32-1)</name>
    <dbReference type="NCBI Taxonomy" id="747525"/>
    <lineage>
        <taxon>Eukaryota</taxon>
        <taxon>Fungi</taxon>
        <taxon>Dikarya</taxon>
        <taxon>Basidiomycota</taxon>
        <taxon>Agaricomycotina</taxon>
        <taxon>Agaricomycetes</taxon>
        <taxon>Russulales</taxon>
        <taxon>Bondarzewiaceae</taxon>
        <taxon>Heterobasidion</taxon>
        <taxon>Heterobasidion annosum species complex</taxon>
    </lineage>
</organism>
<dbReference type="Pfam" id="PF04938">
    <property type="entry name" value="SIP1"/>
    <property type="match status" value="1"/>
</dbReference>
<sequence length="401" mass="44806">MSSGFKRKRDDADEDDEPAYGLRQILPVANLPSNFEGEPEDGMQYLFTVRRETRQLPAVKRAPNPYETAPPEPALPSASTFIASTIAPSPPSQKSHIPSEQWRSTFTRRFVNFRKNTSQPTIHVYMPMPRARGQKLMPDKKERDRWWEFFAGSPASVWDPPRAAKQPKQREVRRLGNDDHAVPPFHRTNAYGSSTDEWVVGTVTEEQLAEMHDGTRVSDTDPRQGAFASGSLQASTGNMSGANDGVSELQSASSPSPPLVPREPTPTLLQYIDHRMSVHLLMYFTHWFNLHLEWLDSASTAPPAHIPTESHARWIFTLLGRVDAFCTADEISGLRGLARVCLGLVRARRERGDGDVKGKSTEAHRGMGEVACWMVVCIVVGMWGQQDLWSDAEEMLSKVGS</sequence>
<dbReference type="OrthoDB" id="428895at2759"/>
<dbReference type="EMBL" id="KI925456">
    <property type="protein sequence ID" value="ETW83753.1"/>
    <property type="molecule type" value="Genomic_DNA"/>
</dbReference>
<dbReference type="GO" id="GO:0032797">
    <property type="term" value="C:SMN complex"/>
    <property type="evidence" value="ECO:0007669"/>
    <property type="project" value="TreeGrafter"/>
</dbReference>
<dbReference type="GO" id="GO:0000387">
    <property type="term" value="P:spliceosomal snRNP assembly"/>
    <property type="evidence" value="ECO:0007669"/>
    <property type="project" value="InterPro"/>
</dbReference>
<evidence type="ECO:0000313" key="3">
    <source>
        <dbReference type="EMBL" id="ETW83753.1"/>
    </source>
</evidence>
<dbReference type="eggNOG" id="ENOG502SCAA">
    <property type="taxonomic scope" value="Eukaryota"/>
</dbReference>
<name>W4KD77_HETIT</name>
<feature type="region of interest" description="Disordered" evidence="2">
    <location>
        <begin position="211"/>
        <end position="262"/>
    </location>
</feature>
<proteinExistence type="inferred from homology"/>
<feature type="region of interest" description="Disordered" evidence="2">
    <location>
        <begin position="1"/>
        <end position="22"/>
    </location>
</feature>
<comment type="similarity">
    <text evidence="1">Belongs to the gemin-2 family.</text>
</comment>
<dbReference type="GO" id="GO:0005634">
    <property type="term" value="C:nucleus"/>
    <property type="evidence" value="ECO:0007669"/>
    <property type="project" value="TreeGrafter"/>
</dbReference>
<dbReference type="Proteomes" id="UP000030671">
    <property type="component" value="Unassembled WGS sequence"/>
</dbReference>
<keyword evidence="4" id="KW-1185">Reference proteome</keyword>
<dbReference type="GeneID" id="20672046"/>
<dbReference type="KEGG" id="hir:HETIRDRAFT_380979"/>
<dbReference type="AlphaFoldDB" id="W4KD77"/>
<dbReference type="InParanoid" id="W4KD77"/>
<evidence type="ECO:0000256" key="1">
    <source>
        <dbReference type="ARBA" id="ARBA00025758"/>
    </source>
</evidence>